<dbReference type="PANTHER" id="PTHR10953">
    <property type="entry name" value="UBIQUITIN-ACTIVATING ENZYME E1"/>
    <property type="match status" value="1"/>
</dbReference>
<name>A0AB36JT20_9STRE</name>
<dbReference type="GO" id="GO:0019781">
    <property type="term" value="F:NEDD8 activating enzyme activity"/>
    <property type="evidence" value="ECO:0007669"/>
    <property type="project" value="TreeGrafter"/>
</dbReference>
<proteinExistence type="predicted"/>
<dbReference type="Proteomes" id="UP000188600">
    <property type="component" value="Unassembled WGS sequence"/>
</dbReference>
<gene>
    <name evidence="3" type="ORF">BVE84_02515</name>
    <name evidence="2" type="ORF">BVE86_01205</name>
</gene>
<dbReference type="RefSeq" id="WP_076995516.1">
    <property type="nucleotide sequence ID" value="NZ_MSPR01000003.1"/>
</dbReference>
<dbReference type="GO" id="GO:0005737">
    <property type="term" value="C:cytoplasm"/>
    <property type="evidence" value="ECO:0007669"/>
    <property type="project" value="TreeGrafter"/>
</dbReference>
<keyword evidence="5" id="KW-1185">Reference proteome</keyword>
<dbReference type="EMBL" id="MSPT01000002">
    <property type="protein sequence ID" value="ONK29137.1"/>
    <property type="molecule type" value="Genomic_DNA"/>
</dbReference>
<dbReference type="Gene3D" id="3.40.50.720">
    <property type="entry name" value="NAD(P)-binding Rossmann-like Domain"/>
    <property type="match status" value="1"/>
</dbReference>
<dbReference type="Pfam" id="PF00899">
    <property type="entry name" value="ThiF"/>
    <property type="match status" value="1"/>
</dbReference>
<accession>A0AB36JT20</accession>
<evidence type="ECO:0000313" key="4">
    <source>
        <dbReference type="Proteomes" id="UP000188600"/>
    </source>
</evidence>
<feature type="domain" description="THIF-type NAD/FAD binding fold" evidence="1">
    <location>
        <begin position="107"/>
        <end position="342"/>
    </location>
</feature>
<protein>
    <submittedName>
        <fullName evidence="2">MccB-like protein</fullName>
    </submittedName>
</protein>
<dbReference type="SUPFAM" id="SSF69572">
    <property type="entry name" value="Activating enzymes of the ubiquitin-like proteins"/>
    <property type="match status" value="1"/>
</dbReference>
<reference evidence="4 5" key="1">
    <citation type="submission" date="2016-12" db="EMBL/GenBank/DDBJ databases">
        <authorList>
            <person name="Gulvik C.A."/>
        </authorList>
    </citation>
    <scope>NUCLEOTIDE SEQUENCE [LARGE SCALE GENOMIC DNA]</scope>
    <source>
        <strain evidence="3 5">12-5202</strain>
        <strain evidence="2 4">12-5291</strain>
    </source>
</reference>
<dbReference type="InterPro" id="IPR000594">
    <property type="entry name" value="ThiF_NAD_FAD-bd"/>
</dbReference>
<evidence type="ECO:0000313" key="3">
    <source>
        <dbReference type="EMBL" id="ONK30620.1"/>
    </source>
</evidence>
<evidence type="ECO:0000313" key="2">
    <source>
        <dbReference type="EMBL" id="ONK29137.1"/>
    </source>
</evidence>
<comment type="caution">
    <text evidence="2">The sequence shown here is derived from an EMBL/GenBank/DDBJ whole genome shotgun (WGS) entry which is preliminary data.</text>
</comment>
<organism evidence="2 4">
    <name type="scientific">Streptococcus azizii</name>
    <dbReference type="NCBI Taxonomy" id="1579424"/>
    <lineage>
        <taxon>Bacteria</taxon>
        <taxon>Bacillati</taxon>
        <taxon>Bacillota</taxon>
        <taxon>Bacilli</taxon>
        <taxon>Lactobacillales</taxon>
        <taxon>Streptococcaceae</taxon>
        <taxon>Streptococcus</taxon>
    </lineage>
</organism>
<dbReference type="PANTHER" id="PTHR10953:SF6">
    <property type="entry name" value="NEDD8-ACTIVATING ENZYME E1 CATALYTIC SUBUNIT"/>
    <property type="match status" value="1"/>
</dbReference>
<evidence type="ECO:0000259" key="1">
    <source>
        <dbReference type="Pfam" id="PF00899"/>
    </source>
</evidence>
<evidence type="ECO:0000313" key="5">
    <source>
        <dbReference type="Proteomes" id="UP000188946"/>
    </source>
</evidence>
<dbReference type="EMBL" id="MSPR01000003">
    <property type="protein sequence ID" value="ONK30620.1"/>
    <property type="molecule type" value="Genomic_DNA"/>
</dbReference>
<dbReference type="AlphaFoldDB" id="A0AB36JT20"/>
<dbReference type="Proteomes" id="UP000188946">
    <property type="component" value="Unassembled WGS sequence"/>
</dbReference>
<dbReference type="GO" id="GO:0045116">
    <property type="term" value="P:protein neddylation"/>
    <property type="evidence" value="ECO:0007669"/>
    <property type="project" value="TreeGrafter"/>
</dbReference>
<dbReference type="CDD" id="cd01483">
    <property type="entry name" value="E1_enzyme_family"/>
    <property type="match status" value="1"/>
</dbReference>
<sequence length="350" mass="39310">MKYKTSFTTVMMESPSKIIGVGSRQYFVDDVEYDSSLSILHFLTKPRDIEEIKSYLIGNNLDFALFQKLLEHKLVTSIEELFQKEDTEEFKNALYLNLLLDNPIDVLNRFKHTTFVVIGCGSIGNFISYALSVYFPKKIILIDGDRIERSNLNRQILFSKEDIGCYKSEVIARELKKKNSQSDIQIVTDYVTAENISTILQGLDSNSTFGIISGDDQVAVRISSEKFVEKQIPFLNVGYLNDISVIGPFVIPRNSACPFCNHSLVATMDSQSHVSEIINAEYSSPSSFTNSTLATSLAMSDIVQFFSGNLQKVKSLNARVGINSDTFEKYTLENRQDPNCSVCGVKNEGH</sequence>
<dbReference type="InterPro" id="IPR045886">
    <property type="entry name" value="ThiF/MoeB/HesA"/>
</dbReference>
<dbReference type="InterPro" id="IPR035985">
    <property type="entry name" value="Ubiquitin-activating_enz"/>
</dbReference>